<reference evidence="1 2" key="1">
    <citation type="submission" date="2021-06" db="EMBL/GenBank/DDBJ databases">
        <authorList>
            <person name="Palmer J.M."/>
        </authorList>
    </citation>
    <scope>NUCLEOTIDE SEQUENCE [LARGE SCALE GENOMIC DNA]</scope>
    <source>
        <strain evidence="1 2">GA_2019</strain>
        <tissue evidence="1">Muscle</tissue>
    </source>
</reference>
<gene>
    <name evidence="1" type="ORF">GOODEAATRI_023239</name>
</gene>
<name>A0ABV0MK81_9TELE</name>
<comment type="caution">
    <text evidence="1">The sequence shown here is derived from an EMBL/GenBank/DDBJ whole genome shotgun (WGS) entry which is preliminary data.</text>
</comment>
<keyword evidence="2" id="KW-1185">Reference proteome</keyword>
<protein>
    <submittedName>
        <fullName evidence="1">Uncharacterized protein</fullName>
    </submittedName>
</protein>
<dbReference type="Proteomes" id="UP001476798">
    <property type="component" value="Unassembled WGS sequence"/>
</dbReference>
<organism evidence="1 2">
    <name type="scientific">Goodea atripinnis</name>
    <dbReference type="NCBI Taxonomy" id="208336"/>
    <lineage>
        <taxon>Eukaryota</taxon>
        <taxon>Metazoa</taxon>
        <taxon>Chordata</taxon>
        <taxon>Craniata</taxon>
        <taxon>Vertebrata</taxon>
        <taxon>Euteleostomi</taxon>
        <taxon>Actinopterygii</taxon>
        <taxon>Neopterygii</taxon>
        <taxon>Teleostei</taxon>
        <taxon>Neoteleostei</taxon>
        <taxon>Acanthomorphata</taxon>
        <taxon>Ovalentaria</taxon>
        <taxon>Atherinomorphae</taxon>
        <taxon>Cyprinodontiformes</taxon>
        <taxon>Goodeidae</taxon>
        <taxon>Goodea</taxon>
    </lineage>
</organism>
<evidence type="ECO:0000313" key="1">
    <source>
        <dbReference type="EMBL" id="MEQ2159475.1"/>
    </source>
</evidence>
<evidence type="ECO:0000313" key="2">
    <source>
        <dbReference type="Proteomes" id="UP001476798"/>
    </source>
</evidence>
<proteinExistence type="predicted"/>
<accession>A0ABV0MK81</accession>
<dbReference type="EMBL" id="JAHRIO010002472">
    <property type="protein sequence ID" value="MEQ2159475.1"/>
    <property type="molecule type" value="Genomic_DNA"/>
</dbReference>
<sequence length="104" mass="11699">MSSCWLKLVRDSLSTVGPVPTWAERPLREEEVITLKAASCIPAAEKSYVRKTKFPNTTSSAKSKMETLRFPDQTPSSPQLHLEIQSINMVARVKAQMFFITLQS</sequence>